<comment type="caution">
    <text evidence="1">The sequence shown here is derived from an EMBL/GenBank/DDBJ whole genome shotgun (WGS) entry which is preliminary data.</text>
</comment>
<reference evidence="1" key="1">
    <citation type="submission" date="2021-02" db="EMBL/GenBank/DDBJ databases">
        <authorList>
            <consortium name="DOE Joint Genome Institute"/>
            <person name="Ahrendt S."/>
            <person name="Looney B.P."/>
            <person name="Miyauchi S."/>
            <person name="Morin E."/>
            <person name="Drula E."/>
            <person name="Courty P.E."/>
            <person name="Chicoki N."/>
            <person name="Fauchery L."/>
            <person name="Kohler A."/>
            <person name="Kuo A."/>
            <person name="Labutti K."/>
            <person name="Pangilinan J."/>
            <person name="Lipzen A."/>
            <person name="Riley R."/>
            <person name="Andreopoulos W."/>
            <person name="He G."/>
            <person name="Johnson J."/>
            <person name="Barry K.W."/>
            <person name="Grigoriev I.V."/>
            <person name="Nagy L."/>
            <person name="Hibbett D."/>
            <person name="Henrissat B."/>
            <person name="Matheny P.B."/>
            <person name="Labbe J."/>
            <person name="Martin F."/>
        </authorList>
    </citation>
    <scope>NUCLEOTIDE SEQUENCE</scope>
    <source>
        <strain evidence="1">EC-137</strain>
    </source>
</reference>
<keyword evidence="2" id="KW-1185">Reference proteome</keyword>
<reference evidence="1" key="2">
    <citation type="journal article" date="2022" name="New Phytol.">
        <title>Evolutionary transition to the ectomycorrhizal habit in the genomes of a hyperdiverse lineage of mushroom-forming fungi.</title>
        <authorList>
            <person name="Looney B."/>
            <person name="Miyauchi S."/>
            <person name="Morin E."/>
            <person name="Drula E."/>
            <person name="Courty P.E."/>
            <person name="Kohler A."/>
            <person name="Kuo A."/>
            <person name="LaButti K."/>
            <person name="Pangilinan J."/>
            <person name="Lipzen A."/>
            <person name="Riley R."/>
            <person name="Andreopoulos W."/>
            <person name="He G."/>
            <person name="Johnson J."/>
            <person name="Nolan M."/>
            <person name="Tritt A."/>
            <person name="Barry K.W."/>
            <person name="Grigoriev I.V."/>
            <person name="Nagy L.G."/>
            <person name="Hibbett D."/>
            <person name="Henrissat B."/>
            <person name="Matheny P.B."/>
            <person name="Labbe J."/>
            <person name="Martin F.M."/>
        </authorList>
    </citation>
    <scope>NUCLEOTIDE SEQUENCE</scope>
    <source>
        <strain evidence="1">EC-137</strain>
    </source>
</reference>
<proteinExistence type="predicted"/>
<dbReference type="Proteomes" id="UP000814128">
    <property type="component" value="Unassembled WGS sequence"/>
</dbReference>
<gene>
    <name evidence="1" type="ORF">K488DRAFT_75186</name>
</gene>
<name>A0ACB8Q4W5_9AGAM</name>
<organism evidence="1 2">
    <name type="scientific">Vararia minispora EC-137</name>
    <dbReference type="NCBI Taxonomy" id="1314806"/>
    <lineage>
        <taxon>Eukaryota</taxon>
        <taxon>Fungi</taxon>
        <taxon>Dikarya</taxon>
        <taxon>Basidiomycota</taxon>
        <taxon>Agaricomycotina</taxon>
        <taxon>Agaricomycetes</taxon>
        <taxon>Russulales</taxon>
        <taxon>Lachnocladiaceae</taxon>
        <taxon>Vararia</taxon>
    </lineage>
</organism>
<sequence>DSGAAHATSSHDGSQPRGTVRAREDQQEASERPRQRRREAQAGGEWMPTHVDALQRSTAGYLWDENTATDRAFPGVSQQRQLPFFQGPEEEEEDEGVGRSVDWRAMTPHESQYGVRRAPAQNTPSFAAPAPRLPSVAPPASRATSLALSASRTSSVQPIPSQDPYSSTDSAAMRRVVLLKRAKLQQQALARANGEGEPEDEDEGAEMAEFDEALAMAVGAPDDDALPDLASIKTTQLNSNEKFARHKIMEAFRMCFRDLAGVRVNQEWMSWDGEDQVDSATRPGKKDWRPNFQQGIKDKTNLTMIQQVASIVFPALKLDDPVQRPMYYHQGRTFKITFHTIVELGKVTYQGFKQEYARQQSPEGREKKALENQENLRRQRRKMPRGTVRPREDQQEASERPRQRRREAQAGGEWIPTHVDALQRSTAGYLWDENTATDRAFPGVSQQRQLPFFQGPEEEEEDEGFGRGVDWRALTPHESLHGVRPAPAQNTRSFAAPAPRLPSIAPPASRATSLAPSASRATSVQPTPSQDPYSGTDSAAMRRVVLLKRAKLQQQALARANGEWEPEDEDQEAEMAEFDEALAVATGAPNDDALPDLACIKTTLLNSNEKFARHKVMEAFRMCFRDLAGVRVNQEWMSWDGEDQVDSATRPGKKDWRPDFQRGVKDKTNLTMIQQVASIVFPALKLDDPVQRPMYYHQGRTFKITFHTIVELGKVTYQGFKQEYARQQSPEGREKKALENQENLRRQRRKMKAAQRREATPIFKKRYGVDLSSYIHTDWMSDEVSCAEGKTTLDAQAQRAWRRKVGASVYRSAEEAAKAKFFGILRSPWREKLYGDACRVLSDIHTELQAGKRQQGQHTRRIRIKRTSKRVPLTTPYCWQINKDFYQAHKDEESMKFVLRDWNRRTDPSPPGWDELAEKLPVVDDGNDADDEDADNEDADDEDEGDTDD</sequence>
<evidence type="ECO:0000313" key="1">
    <source>
        <dbReference type="EMBL" id="KAI0026647.1"/>
    </source>
</evidence>
<protein>
    <submittedName>
        <fullName evidence="1">Uncharacterized protein</fullName>
    </submittedName>
</protein>
<evidence type="ECO:0000313" key="2">
    <source>
        <dbReference type="Proteomes" id="UP000814128"/>
    </source>
</evidence>
<accession>A0ACB8Q4W5</accession>
<dbReference type="EMBL" id="MU274314">
    <property type="protein sequence ID" value="KAI0026647.1"/>
    <property type="molecule type" value="Genomic_DNA"/>
</dbReference>
<feature type="non-terminal residue" evidence="1">
    <location>
        <position position="1"/>
    </location>
</feature>